<feature type="domain" description="Leucine-binding protein" evidence="3">
    <location>
        <begin position="271"/>
        <end position="451"/>
    </location>
</feature>
<organism evidence="4 5">
    <name type="scientific">Desulfosarcina alkanivorans</name>
    <dbReference type="NCBI Taxonomy" id="571177"/>
    <lineage>
        <taxon>Bacteria</taxon>
        <taxon>Pseudomonadati</taxon>
        <taxon>Thermodesulfobacteriota</taxon>
        <taxon>Desulfobacteria</taxon>
        <taxon>Desulfobacterales</taxon>
        <taxon>Desulfosarcinaceae</taxon>
        <taxon>Desulfosarcina</taxon>
    </lineage>
</organism>
<dbReference type="SUPFAM" id="SSF53822">
    <property type="entry name" value="Periplasmic binding protein-like I"/>
    <property type="match status" value="1"/>
</dbReference>
<name>A0A5K7YER5_9BACT</name>
<keyword evidence="2" id="KW-0732">Signal</keyword>
<dbReference type="PANTHER" id="PTHR30483:SF6">
    <property type="entry name" value="PERIPLASMIC BINDING PROTEIN OF ABC TRANSPORTER FOR NATURAL AMINO ACIDS"/>
    <property type="match status" value="1"/>
</dbReference>
<dbReference type="AlphaFoldDB" id="A0A5K7YER5"/>
<reference evidence="4 5" key="1">
    <citation type="submission" date="2019-11" db="EMBL/GenBank/DDBJ databases">
        <title>Comparative genomics of hydrocarbon-degrading Desulfosarcina strains.</title>
        <authorList>
            <person name="Watanabe M."/>
            <person name="Kojima H."/>
            <person name="Fukui M."/>
        </authorList>
    </citation>
    <scope>NUCLEOTIDE SEQUENCE [LARGE SCALE GENOMIC DNA]</scope>
    <source>
        <strain evidence="4 5">PL12</strain>
    </source>
</reference>
<evidence type="ECO:0000313" key="4">
    <source>
        <dbReference type="EMBL" id="BBO67548.1"/>
    </source>
</evidence>
<dbReference type="PANTHER" id="PTHR30483">
    <property type="entry name" value="LEUCINE-SPECIFIC-BINDING PROTEIN"/>
    <property type="match status" value="1"/>
</dbReference>
<dbReference type="Gene3D" id="1.25.40.10">
    <property type="entry name" value="Tetratricopeptide repeat domain"/>
    <property type="match status" value="1"/>
</dbReference>
<gene>
    <name evidence="4" type="ORF">DSCA_14780</name>
</gene>
<dbReference type="PROSITE" id="PS51257">
    <property type="entry name" value="PROKAR_LIPOPROTEIN"/>
    <property type="match status" value="1"/>
</dbReference>
<dbReference type="InterPro" id="IPR051010">
    <property type="entry name" value="BCAA_transport"/>
</dbReference>
<keyword evidence="5" id="KW-1185">Reference proteome</keyword>
<evidence type="ECO:0000256" key="1">
    <source>
        <dbReference type="ARBA" id="ARBA00010062"/>
    </source>
</evidence>
<dbReference type="Pfam" id="PF13174">
    <property type="entry name" value="TPR_6"/>
    <property type="match status" value="2"/>
</dbReference>
<feature type="domain" description="Leucine-binding protein" evidence="3">
    <location>
        <begin position="527"/>
        <end position="672"/>
    </location>
</feature>
<protein>
    <recommendedName>
        <fullName evidence="3">Leucine-binding protein domain-containing protein</fullName>
    </recommendedName>
</protein>
<dbReference type="InterPro" id="IPR028081">
    <property type="entry name" value="Leu-bd"/>
</dbReference>
<evidence type="ECO:0000259" key="3">
    <source>
        <dbReference type="Pfam" id="PF13458"/>
    </source>
</evidence>
<dbReference type="Gene3D" id="3.40.50.2300">
    <property type="match status" value="4"/>
</dbReference>
<dbReference type="KEGG" id="dalk:DSCA_14780"/>
<accession>A0A5K7YER5</accession>
<dbReference type="SUPFAM" id="SSF48452">
    <property type="entry name" value="TPR-like"/>
    <property type="match status" value="1"/>
</dbReference>
<dbReference type="InterPro" id="IPR019734">
    <property type="entry name" value="TPR_rpt"/>
</dbReference>
<dbReference type="Proteomes" id="UP000427906">
    <property type="component" value="Chromosome"/>
</dbReference>
<dbReference type="Pfam" id="PF13458">
    <property type="entry name" value="Peripla_BP_6"/>
    <property type="match status" value="2"/>
</dbReference>
<evidence type="ECO:0000313" key="5">
    <source>
        <dbReference type="Proteomes" id="UP000427906"/>
    </source>
</evidence>
<proteinExistence type="inferred from homology"/>
<dbReference type="CDD" id="cd06339">
    <property type="entry name" value="PBP1_YraM_LppC_lipoprotein-like"/>
    <property type="match status" value="1"/>
</dbReference>
<evidence type="ECO:0000256" key="2">
    <source>
        <dbReference type="ARBA" id="ARBA00022729"/>
    </source>
</evidence>
<dbReference type="RefSeq" id="WP_167527655.1">
    <property type="nucleotide sequence ID" value="NZ_AP021874.1"/>
</dbReference>
<dbReference type="EMBL" id="AP021874">
    <property type="protein sequence ID" value="BBO67548.1"/>
    <property type="molecule type" value="Genomic_DNA"/>
</dbReference>
<sequence>MSSIIRTMILLFIVVFAGCAPKPLPVSIPGPAPEMPGYTAFQNAERAFENGLYAEALEGYNTLLNEAYDGPFVDAALLKIGKIFRLTGRDDDALAVFARLGQEFPDSALVSDARLEILQVLYDGGRFQAVVRTGTAFVGATDSPLQRTPLLFIVADAYSALGAHLDAARSYYHALNAVSGEDADRVWTRFKKTAEQLSADDIQLMIAGVTDRRTMGFLLYRLSMAFILDENYDDAMDVLTAFVARFPDHPDYQDASDMIHSLTERARFTPFTVGCVLPLSGAYAIYGQRALNGIELALSQSGEAGNGIPFKLVIEDSRSDPGASVKAVDQLDEQKVGAILGPMSASETAAASAQARGIPILVFTQREGIPDIGTYVLRHFITPDLQVRALVSFAVEELGARRFAILYPEENYGRRYMNLFWDQVIEHGGVVNGVEAYDPAGTDFAKPIKKLAGIFYDVPGDLAEDGVPRLRPPLLSLMAGLEPFAPGLIDDPVERISGIPLARDVIDGLGRRSPDRDDQWHPILDFDAVFIPDAPKKAGLVIPQLAYYDIRDVFLLGTNLWNSRTLLDMSGDYMKGTLIVDGFFAESQAPRVKNFVAAFRSAFGRGPGIIEAMAYDSAMMVFQTMRQTATDSRRALKEALLRLSDYEGVSGRTRFAPNGEADKTLQMLRIKRGRFVQVQRTPEAEPVVEMQ</sequence>
<dbReference type="InterPro" id="IPR028082">
    <property type="entry name" value="Peripla_BP_I"/>
</dbReference>
<dbReference type="InterPro" id="IPR011990">
    <property type="entry name" value="TPR-like_helical_dom_sf"/>
</dbReference>
<comment type="similarity">
    <text evidence="1">Belongs to the leucine-binding protein family.</text>
</comment>